<dbReference type="HOGENOM" id="CLU_2167509_0_0_5"/>
<dbReference type="EMBL" id="CP006912">
    <property type="protein sequence ID" value="AHB49895.1"/>
    <property type="molecule type" value="Genomic_DNA"/>
</dbReference>
<dbReference type="AlphaFoldDB" id="V5SIK3"/>
<gene>
    <name evidence="1" type="ORF">W911_03565</name>
</gene>
<reference evidence="1 2" key="1">
    <citation type="journal article" date="2014" name="Genome Announc.">
        <title>Complete Genome Sequence of Hyphomicrobium nitrativorans Strain NL23, a Denitrifying Bacterium Isolated from Biofilm of a Methanol-Fed Denitrification System Treating Seawater at the Montreal Biodome.</title>
        <authorList>
            <person name="Martineau C."/>
            <person name="Villeneuve C."/>
            <person name="Mauffrey F."/>
            <person name="Villemur R."/>
        </authorList>
    </citation>
    <scope>NUCLEOTIDE SEQUENCE [LARGE SCALE GENOMIC DNA]</scope>
    <source>
        <strain evidence="1">NL23</strain>
    </source>
</reference>
<proteinExistence type="predicted"/>
<protein>
    <submittedName>
        <fullName evidence="1">Uncharacterized protein</fullName>
    </submittedName>
</protein>
<accession>V5SIK3</accession>
<evidence type="ECO:0000313" key="2">
    <source>
        <dbReference type="Proteomes" id="UP000018542"/>
    </source>
</evidence>
<sequence>MQGDIDQIPDITVHPDAEALLAYDHPGESLTNWQAVLTAKAWLGDDLGCFFVDGEQGAVRAVLVFRADRAFQAEAGSMDMRSAPIGQLFVLEVVCGARRTPSVLKADPVR</sequence>
<dbReference type="KEGG" id="hni:W911_03565"/>
<dbReference type="PATRIC" id="fig|1029756.8.peg.744"/>
<name>V5SIK3_9HYPH</name>
<evidence type="ECO:0000313" key="1">
    <source>
        <dbReference type="EMBL" id="AHB49895.1"/>
    </source>
</evidence>
<dbReference type="STRING" id="1029756.W911_03565"/>
<dbReference type="RefSeq" id="WP_023786127.1">
    <property type="nucleotide sequence ID" value="NC_022997.1"/>
</dbReference>
<dbReference type="Proteomes" id="UP000018542">
    <property type="component" value="Chromosome"/>
</dbReference>
<keyword evidence="2" id="KW-1185">Reference proteome</keyword>
<organism evidence="1 2">
    <name type="scientific">Hyphomicrobium nitrativorans NL23</name>
    <dbReference type="NCBI Taxonomy" id="1029756"/>
    <lineage>
        <taxon>Bacteria</taxon>
        <taxon>Pseudomonadati</taxon>
        <taxon>Pseudomonadota</taxon>
        <taxon>Alphaproteobacteria</taxon>
        <taxon>Hyphomicrobiales</taxon>
        <taxon>Hyphomicrobiaceae</taxon>
        <taxon>Hyphomicrobium</taxon>
    </lineage>
</organism>